<name>A0A1H0AFQ5_9FIRM</name>
<dbReference type="CDD" id="cd07989">
    <property type="entry name" value="LPLAT_AGPAT-like"/>
    <property type="match status" value="1"/>
</dbReference>
<dbReference type="PANTHER" id="PTHR10434:SF11">
    <property type="entry name" value="1-ACYL-SN-GLYCEROL-3-PHOSPHATE ACYLTRANSFERASE"/>
    <property type="match status" value="1"/>
</dbReference>
<evidence type="ECO:0000259" key="5">
    <source>
        <dbReference type="SMART" id="SM00563"/>
    </source>
</evidence>
<dbReference type="Proteomes" id="UP000199182">
    <property type="component" value="Unassembled WGS sequence"/>
</dbReference>
<comment type="catalytic activity">
    <reaction evidence="4">
        <text>a 1-acyl-sn-glycero-3-phosphate + an acyl-CoA = a 1,2-diacyl-sn-glycero-3-phosphate + CoA</text>
        <dbReference type="Rhea" id="RHEA:19709"/>
        <dbReference type="ChEBI" id="CHEBI:57287"/>
        <dbReference type="ChEBI" id="CHEBI:57970"/>
        <dbReference type="ChEBI" id="CHEBI:58342"/>
        <dbReference type="ChEBI" id="CHEBI:58608"/>
        <dbReference type="EC" id="2.3.1.51"/>
    </reaction>
</comment>
<gene>
    <name evidence="6" type="ORF">SAMN05192585_11610</name>
</gene>
<evidence type="ECO:0000256" key="2">
    <source>
        <dbReference type="ARBA" id="ARBA00022679"/>
    </source>
</evidence>
<dbReference type="PANTHER" id="PTHR10434">
    <property type="entry name" value="1-ACYL-SN-GLYCEROL-3-PHOSPHATE ACYLTRANSFERASE"/>
    <property type="match status" value="1"/>
</dbReference>
<keyword evidence="4" id="KW-1208">Phospholipid metabolism</keyword>
<comment type="domain">
    <text evidence="4">The HXXXXD motif is essential for acyltransferase activity and may constitute the binding site for the phosphate moiety of the glycerol-3-phosphate.</text>
</comment>
<dbReference type="GO" id="GO:0006654">
    <property type="term" value="P:phosphatidic acid biosynthetic process"/>
    <property type="evidence" value="ECO:0007669"/>
    <property type="project" value="TreeGrafter"/>
</dbReference>
<keyword evidence="4" id="KW-0443">Lipid metabolism</keyword>
<keyword evidence="4" id="KW-0594">Phospholipid biosynthesis</keyword>
<keyword evidence="3 4" id="KW-0012">Acyltransferase</keyword>
<keyword evidence="4" id="KW-0444">Lipid biosynthesis</keyword>
<dbReference type="GO" id="GO:0016020">
    <property type="term" value="C:membrane"/>
    <property type="evidence" value="ECO:0007669"/>
    <property type="project" value="InterPro"/>
</dbReference>
<keyword evidence="2 4" id="KW-0808">Transferase</keyword>
<dbReference type="NCBIfam" id="TIGR00530">
    <property type="entry name" value="AGP_acyltrn"/>
    <property type="match status" value="1"/>
</dbReference>
<dbReference type="EMBL" id="FNID01000016">
    <property type="protein sequence ID" value="SDN32164.1"/>
    <property type="molecule type" value="Genomic_DNA"/>
</dbReference>
<dbReference type="InterPro" id="IPR004552">
    <property type="entry name" value="AGP_acyltrans"/>
</dbReference>
<proteinExistence type="inferred from homology"/>
<evidence type="ECO:0000256" key="1">
    <source>
        <dbReference type="ARBA" id="ARBA00008655"/>
    </source>
</evidence>
<evidence type="ECO:0000313" key="7">
    <source>
        <dbReference type="Proteomes" id="UP000199182"/>
    </source>
</evidence>
<dbReference type="SUPFAM" id="SSF69593">
    <property type="entry name" value="Glycerol-3-phosphate (1)-acyltransferase"/>
    <property type="match status" value="1"/>
</dbReference>
<keyword evidence="7" id="KW-1185">Reference proteome</keyword>
<dbReference type="OrthoDB" id="9803035at2"/>
<feature type="domain" description="Phospholipid/glycerol acyltransferase" evidence="5">
    <location>
        <begin position="35"/>
        <end position="150"/>
    </location>
</feature>
<dbReference type="SMART" id="SM00563">
    <property type="entry name" value="PlsC"/>
    <property type="match status" value="1"/>
</dbReference>
<comment type="similarity">
    <text evidence="1 4">Belongs to the 1-acyl-sn-glycerol-3-phosphate acyltransferase family.</text>
</comment>
<sequence>MSLYPLGVVLMTGVTGLLYKTKITGGEKLKREGGFILASNHISDYDPIFLSLGAYKSKRKVNYMAKAELLKIPLVGLLLKALGAFPVKRGKSDRGAIEKAVNLVEEGRILGIFPEGTRSKTGELLPYKSGAAVVAARTHCDVVPVSIQAEGGKLRFRSRVTVRFGDLIPFSDLNLPEDFTTQQLKEAAAYIREKTLRLREQSDS</sequence>
<evidence type="ECO:0000256" key="3">
    <source>
        <dbReference type="ARBA" id="ARBA00023315"/>
    </source>
</evidence>
<dbReference type="RefSeq" id="WP_092640059.1">
    <property type="nucleotide sequence ID" value="NZ_FNID01000016.1"/>
</dbReference>
<dbReference type="GO" id="GO:0003841">
    <property type="term" value="F:1-acylglycerol-3-phosphate O-acyltransferase activity"/>
    <property type="evidence" value="ECO:0007669"/>
    <property type="project" value="UniProtKB-UniRule"/>
</dbReference>
<reference evidence="6 7" key="1">
    <citation type="submission" date="2016-10" db="EMBL/GenBank/DDBJ databases">
        <authorList>
            <person name="de Groot N.N."/>
        </authorList>
    </citation>
    <scope>NUCLEOTIDE SEQUENCE [LARGE SCALE GENOMIC DNA]</scope>
    <source>
        <strain evidence="6 7">CGMCC 1.5012</strain>
    </source>
</reference>
<dbReference type="STRING" id="258515.SAMN05192585_11610"/>
<accession>A0A1H0AFQ5</accession>
<evidence type="ECO:0000256" key="4">
    <source>
        <dbReference type="RuleBase" id="RU361267"/>
    </source>
</evidence>
<organism evidence="6 7">
    <name type="scientific">Acetanaerobacterium elongatum</name>
    <dbReference type="NCBI Taxonomy" id="258515"/>
    <lineage>
        <taxon>Bacteria</taxon>
        <taxon>Bacillati</taxon>
        <taxon>Bacillota</taxon>
        <taxon>Clostridia</taxon>
        <taxon>Eubacteriales</taxon>
        <taxon>Oscillospiraceae</taxon>
        <taxon>Acetanaerobacterium</taxon>
    </lineage>
</organism>
<evidence type="ECO:0000313" key="6">
    <source>
        <dbReference type="EMBL" id="SDN32164.1"/>
    </source>
</evidence>
<dbReference type="AlphaFoldDB" id="A0A1H0AFQ5"/>
<dbReference type="EC" id="2.3.1.51" evidence="4"/>
<protein>
    <recommendedName>
        <fullName evidence="4">1-acyl-sn-glycerol-3-phosphate acyltransferase</fullName>
        <ecNumber evidence="4">2.3.1.51</ecNumber>
    </recommendedName>
</protein>
<dbReference type="Pfam" id="PF01553">
    <property type="entry name" value="Acyltransferase"/>
    <property type="match status" value="1"/>
</dbReference>
<dbReference type="InterPro" id="IPR002123">
    <property type="entry name" value="Plipid/glycerol_acylTrfase"/>
</dbReference>